<sequence>MKHVFFLWGFCLLLSFSAFSQTKGTVTDKATGRPVAFANIWVENENLGTTSNEQGEFKLGQTSLEGKTLVISCLGYERTRVPVTGPTLPVVLVPSAVALSEVTVRKSAKRTKRVLNAIDNNTQYSFGSNGTPWIVAQHIPYIASFAATPFLDEVALVTMNNLKKAAFRIHLLRVGEKGEPTTPLLQTPLLVQAPQGIKTVRLDLSQYDLQMPAQGLFIAFEWLIIKQNRYEPTDPETGERLGPARISYEPSIRTYAPNSTGHSSWIYHQGQWVSTSQREGDAISFATPHFQLTLSN</sequence>
<dbReference type="EMBL" id="CP010777">
    <property type="protein sequence ID" value="AKQ46921.1"/>
    <property type="molecule type" value="Genomic_DNA"/>
</dbReference>
<proteinExistence type="predicted"/>
<dbReference type="RefSeq" id="WP_048921971.1">
    <property type="nucleotide sequence ID" value="NZ_CP010777.1"/>
</dbReference>
<feature type="chain" id="PRO_5005211576" description="Carboxypeptidase-like regulatory domain-containing protein" evidence="1">
    <location>
        <begin position="21"/>
        <end position="296"/>
    </location>
</feature>
<dbReference type="KEGG" id="ruf:TH63_16835"/>
<dbReference type="Proteomes" id="UP000036458">
    <property type="component" value="Chromosome"/>
</dbReference>
<dbReference type="OrthoDB" id="1489599at2"/>
<evidence type="ECO:0000313" key="3">
    <source>
        <dbReference type="Proteomes" id="UP000036458"/>
    </source>
</evidence>
<dbReference type="AlphaFoldDB" id="A0A0H4W8Z1"/>
<dbReference type="Gene3D" id="2.60.40.1120">
    <property type="entry name" value="Carboxypeptidase-like, regulatory domain"/>
    <property type="match status" value="1"/>
</dbReference>
<evidence type="ECO:0008006" key="4">
    <source>
        <dbReference type="Google" id="ProtNLM"/>
    </source>
</evidence>
<organism evidence="2 3">
    <name type="scientific">Rufibacter radiotolerans</name>
    <dbReference type="NCBI Taxonomy" id="1379910"/>
    <lineage>
        <taxon>Bacteria</taxon>
        <taxon>Pseudomonadati</taxon>
        <taxon>Bacteroidota</taxon>
        <taxon>Cytophagia</taxon>
        <taxon>Cytophagales</taxon>
        <taxon>Hymenobacteraceae</taxon>
        <taxon>Rufibacter</taxon>
    </lineage>
</organism>
<protein>
    <recommendedName>
        <fullName evidence="4">Carboxypeptidase-like regulatory domain-containing protein</fullName>
    </recommendedName>
</protein>
<evidence type="ECO:0000256" key="1">
    <source>
        <dbReference type="SAM" id="SignalP"/>
    </source>
</evidence>
<dbReference type="SUPFAM" id="SSF49464">
    <property type="entry name" value="Carboxypeptidase regulatory domain-like"/>
    <property type="match status" value="1"/>
</dbReference>
<feature type="signal peptide" evidence="1">
    <location>
        <begin position="1"/>
        <end position="20"/>
    </location>
</feature>
<dbReference type="STRING" id="1379910.TH63_16835"/>
<reference evidence="2 3" key="1">
    <citation type="submission" date="2015-01" db="EMBL/GenBank/DDBJ databases">
        <title>Rufibacter sp./DG31D/ whole genome sequencing.</title>
        <authorList>
            <person name="Kim M.K."/>
            <person name="Srinivasan S."/>
            <person name="Lee J.-J."/>
        </authorList>
    </citation>
    <scope>NUCLEOTIDE SEQUENCE [LARGE SCALE GENOMIC DNA]</scope>
    <source>
        <strain evidence="2 3">DG31D</strain>
    </source>
</reference>
<accession>A0A0H4W8Z1</accession>
<keyword evidence="3" id="KW-1185">Reference proteome</keyword>
<keyword evidence="1" id="KW-0732">Signal</keyword>
<evidence type="ECO:0000313" key="2">
    <source>
        <dbReference type="EMBL" id="AKQ46921.1"/>
    </source>
</evidence>
<dbReference type="Pfam" id="PF13715">
    <property type="entry name" value="CarbopepD_reg_2"/>
    <property type="match status" value="1"/>
</dbReference>
<gene>
    <name evidence="2" type="ORF">TH63_16835</name>
</gene>
<dbReference type="PATRIC" id="fig|1379910.4.peg.3669"/>
<dbReference type="InterPro" id="IPR008969">
    <property type="entry name" value="CarboxyPept-like_regulatory"/>
</dbReference>
<name>A0A0H4W8Z1_9BACT</name>